<evidence type="ECO:0000256" key="2">
    <source>
        <dbReference type="SAM" id="MobiDB-lite"/>
    </source>
</evidence>
<dbReference type="CDD" id="cd12215">
    <property type="entry name" value="ChiC_BD"/>
    <property type="match status" value="1"/>
</dbReference>
<dbReference type="PANTHER" id="PTHR42976:SF1">
    <property type="entry name" value="GH18 DOMAIN-CONTAINING PROTEIN-RELATED"/>
    <property type="match status" value="1"/>
</dbReference>
<sequence length="433" mass="43748">MKLRLDARLGAVAAAGALALTGGLATAVAAHAATTTACAAAWSASTVYTGGQAASENGVNYKANWWTQGDDPATQSGASGSGKPWTSQGACTGGTGTPTATPTKTATPTATPTKTSTPTATSTPTSTPTSTGGTGVGSGFVFSPYKDITVSMDWNTNTLRTNAGGSMQPLVGTNSFFSNVAPKMGSITLAFATGTCTNEGWAGVNAQSFIDANIGNLDKAGLNYIVSTGGAAGSFTCGSGADLQKFIARYATPHMIGLDFDIENGMSASDITNLVNAAASASTAYPKLRFSFTLATWAASDGSYAGLNSLGTSVVNAIKASNLSNYTIDLMTMDYGGPSAAVCVMSGGQCDMGASAVQAAKNLQHTFGIPYSKIELCPMNGPNDVAGENFSLADADTVSSFAKANGLAGVRFWSLDRDSGASYTKRFIADLGL</sequence>
<evidence type="ECO:0000256" key="1">
    <source>
        <dbReference type="ARBA" id="ARBA00022801"/>
    </source>
</evidence>
<gene>
    <name evidence="5" type="ORF">CLV34_3080</name>
</gene>
<dbReference type="GO" id="GO:0030246">
    <property type="term" value="F:carbohydrate binding"/>
    <property type="evidence" value="ECO:0007669"/>
    <property type="project" value="InterPro"/>
</dbReference>
<dbReference type="GO" id="GO:0004553">
    <property type="term" value="F:hydrolase activity, hydrolyzing O-glycosyl compounds"/>
    <property type="evidence" value="ECO:0007669"/>
    <property type="project" value="InterPro"/>
</dbReference>
<feature type="domain" description="Chitin-binding type-3" evidence="4">
    <location>
        <begin position="39"/>
        <end position="88"/>
    </location>
</feature>
<dbReference type="InterPro" id="IPR052750">
    <property type="entry name" value="GH18_Chitinase"/>
</dbReference>
<dbReference type="SMART" id="SM00495">
    <property type="entry name" value="ChtBD3"/>
    <property type="match status" value="1"/>
</dbReference>
<evidence type="ECO:0000313" key="6">
    <source>
        <dbReference type="Proteomes" id="UP000231586"/>
    </source>
</evidence>
<proteinExistence type="predicted"/>
<dbReference type="Proteomes" id="UP000231586">
    <property type="component" value="Unassembled WGS sequence"/>
</dbReference>
<dbReference type="GO" id="GO:0005576">
    <property type="term" value="C:extracellular region"/>
    <property type="evidence" value="ECO:0007669"/>
    <property type="project" value="InterPro"/>
</dbReference>
<evidence type="ECO:0000256" key="3">
    <source>
        <dbReference type="SAM" id="SignalP"/>
    </source>
</evidence>
<keyword evidence="3" id="KW-0732">Signal</keyword>
<feature type="signal peptide" evidence="3">
    <location>
        <begin position="1"/>
        <end position="32"/>
    </location>
</feature>
<dbReference type="EMBL" id="PGTZ01000013">
    <property type="protein sequence ID" value="PJI84835.1"/>
    <property type="molecule type" value="Genomic_DNA"/>
</dbReference>
<dbReference type="InterPro" id="IPR036573">
    <property type="entry name" value="CBM_sf_5/12"/>
</dbReference>
<dbReference type="InterPro" id="IPR017853">
    <property type="entry name" value="GH"/>
</dbReference>
<dbReference type="SUPFAM" id="SSF51445">
    <property type="entry name" value="(Trans)glycosidases"/>
    <property type="match status" value="1"/>
</dbReference>
<accession>A0A2M8W1P3</accession>
<comment type="caution">
    <text evidence="5">The sequence shown here is derived from an EMBL/GenBank/DDBJ whole genome shotgun (WGS) entry which is preliminary data.</text>
</comment>
<protein>
    <submittedName>
        <fullName evidence="5">Carbohydrate binding protein</fullName>
    </submittedName>
</protein>
<evidence type="ECO:0000313" key="5">
    <source>
        <dbReference type="EMBL" id="PJI84835.1"/>
    </source>
</evidence>
<keyword evidence="6" id="KW-1185">Reference proteome</keyword>
<dbReference type="RefSeq" id="WP_100351181.1">
    <property type="nucleotide sequence ID" value="NZ_PGTZ01000013.1"/>
</dbReference>
<dbReference type="Gene3D" id="3.20.20.80">
    <property type="entry name" value="Glycosidases"/>
    <property type="match status" value="1"/>
</dbReference>
<reference evidence="5 6" key="1">
    <citation type="submission" date="2017-11" db="EMBL/GenBank/DDBJ databases">
        <title>Genomic Encyclopedia of Archaeal and Bacterial Type Strains, Phase II (KMG-II): From Individual Species to Whole Genera.</title>
        <authorList>
            <person name="Goeker M."/>
        </authorList>
    </citation>
    <scope>NUCLEOTIDE SEQUENCE [LARGE SCALE GENOMIC DNA]</scope>
    <source>
        <strain evidence="5 6">DSM 22413</strain>
    </source>
</reference>
<feature type="compositionally biased region" description="Low complexity" evidence="2">
    <location>
        <begin position="97"/>
        <end position="131"/>
    </location>
</feature>
<feature type="chain" id="PRO_5014670249" evidence="3">
    <location>
        <begin position="33"/>
        <end position="433"/>
    </location>
</feature>
<name>A0A2M8W1P3_9MICO</name>
<feature type="compositionally biased region" description="Polar residues" evidence="2">
    <location>
        <begin position="73"/>
        <end position="90"/>
    </location>
</feature>
<dbReference type="InterPro" id="IPR003610">
    <property type="entry name" value="CBM5/12"/>
</dbReference>
<dbReference type="GO" id="GO:0005975">
    <property type="term" value="P:carbohydrate metabolic process"/>
    <property type="evidence" value="ECO:0007669"/>
    <property type="project" value="InterPro"/>
</dbReference>
<organism evidence="5 6">
    <name type="scientific">Luteimicrobium subarcticum</name>
    <dbReference type="NCBI Taxonomy" id="620910"/>
    <lineage>
        <taxon>Bacteria</taxon>
        <taxon>Bacillati</taxon>
        <taxon>Actinomycetota</taxon>
        <taxon>Actinomycetes</taxon>
        <taxon>Micrococcales</taxon>
        <taxon>Luteimicrobium</taxon>
    </lineage>
</organism>
<feature type="region of interest" description="Disordered" evidence="2">
    <location>
        <begin position="70"/>
        <end position="136"/>
    </location>
</feature>
<dbReference type="PANTHER" id="PTHR42976">
    <property type="entry name" value="BIFUNCTIONAL CHITINASE/LYSOZYME-RELATED"/>
    <property type="match status" value="1"/>
</dbReference>
<keyword evidence="1" id="KW-0378">Hydrolase</keyword>
<dbReference type="AlphaFoldDB" id="A0A2M8W1P3"/>
<dbReference type="SUPFAM" id="SSF51055">
    <property type="entry name" value="Carbohydrate binding domain"/>
    <property type="match status" value="1"/>
</dbReference>
<dbReference type="Gene3D" id="2.10.10.20">
    <property type="entry name" value="Carbohydrate-binding module superfamily 5/12"/>
    <property type="match status" value="1"/>
</dbReference>
<dbReference type="Pfam" id="PF02839">
    <property type="entry name" value="CBM_5_12"/>
    <property type="match status" value="1"/>
</dbReference>
<evidence type="ECO:0000259" key="4">
    <source>
        <dbReference type="SMART" id="SM00495"/>
    </source>
</evidence>
<dbReference type="OrthoDB" id="99456at2"/>